<sequence>PLAQRSFLEHGGIETIIKIVDQADSNNKMKLRAIQLMNDLIIEKDQAMDDKRLVYENLREILTGEGRKEDRLSDVEFTQMLEGAPLDPKGNLDYGAFTRQIKRGKEDE</sequence>
<proteinExistence type="predicted"/>
<evidence type="ECO:0000313" key="2">
    <source>
        <dbReference type="Proteomes" id="UP000681720"/>
    </source>
</evidence>
<organism evidence="1 2">
    <name type="scientific">Rotaria magnacalcarata</name>
    <dbReference type="NCBI Taxonomy" id="392030"/>
    <lineage>
        <taxon>Eukaryota</taxon>
        <taxon>Metazoa</taxon>
        <taxon>Spiralia</taxon>
        <taxon>Gnathifera</taxon>
        <taxon>Rotifera</taxon>
        <taxon>Eurotatoria</taxon>
        <taxon>Bdelloidea</taxon>
        <taxon>Philodinida</taxon>
        <taxon>Philodinidae</taxon>
        <taxon>Rotaria</taxon>
    </lineage>
</organism>
<feature type="non-terminal residue" evidence="1">
    <location>
        <position position="1"/>
    </location>
</feature>
<gene>
    <name evidence="1" type="ORF">GIL414_LOCUS8318</name>
</gene>
<accession>A0A8S2M609</accession>
<protein>
    <submittedName>
        <fullName evidence="1">Uncharacterized protein</fullName>
    </submittedName>
</protein>
<name>A0A8S2M609_9BILA</name>
<dbReference type="Proteomes" id="UP000681720">
    <property type="component" value="Unassembled WGS sequence"/>
</dbReference>
<comment type="caution">
    <text evidence="1">The sequence shown here is derived from an EMBL/GenBank/DDBJ whole genome shotgun (WGS) entry which is preliminary data.</text>
</comment>
<dbReference type="EMBL" id="CAJOBJ010002691">
    <property type="protein sequence ID" value="CAF3935796.1"/>
    <property type="molecule type" value="Genomic_DNA"/>
</dbReference>
<reference evidence="1" key="1">
    <citation type="submission" date="2021-02" db="EMBL/GenBank/DDBJ databases">
        <authorList>
            <person name="Nowell W R."/>
        </authorList>
    </citation>
    <scope>NUCLEOTIDE SEQUENCE</scope>
</reference>
<evidence type="ECO:0000313" key="1">
    <source>
        <dbReference type="EMBL" id="CAF3935796.1"/>
    </source>
</evidence>
<dbReference type="AlphaFoldDB" id="A0A8S2M609"/>